<dbReference type="WBParaSite" id="PSAMB.scaffold2327size23851.g17300.t1">
    <property type="protein sequence ID" value="PSAMB.scaffold2327size23851.g17300.t1"/>
    <property type="gene ID" value="PSAMB.scaffold2327size23851.g17300"/>
</dbReference>
<accession>A0A914VPQ9</accession>
<organism evidence="1 2">
    <name type="scientific">Plectus sambesii</name>
    <dbReference type="NCBI Taxonomy" id="2011161"/>
    <lineage>
        <taxon>Eukaryota</taxon>
        <taxon>Metazoa</taxon>
        <taxon>Ecdysozoa</taxon>
        <taxon>Nematoda</taxon>
        <taxon>Chromadorea</taxon>
        <taxon>Plectida</taxon>
        <taxon>Plectina</taxon>
        <taxon>Plectoidea</taxon>
        <taxon>Plectidae</taxon>
        <taxon>Plectus</taxon>
    </lineage>
</organism>
<evidence type="ECO:0000313" key="1">
    <source>
        <dbReference type="Proteomes" id="UP000887566"/>
    </source>
</evidence>
<dbReference type="AlphaFoldDB" id="A0A914VPQ9"/>
<dbReference type="SUPFAM" id="SSF56112">
    <property type="entry name" value="Protein kinase-like (PK-like)"/>
    <property type="match status" value="1"/>
</dbReference>
<reference evidence="2" key="1">
    <citation type="submission" date="2022-11" db="UniProtKB">
        <authorList>
            <consortium name="WormBaseParasite"/>
        </authorList>
    </citation>
    <scope>IDENTIFICATION</scope>
</reference>
<proteinExistence type="predicted"/>
<sequence>MDQPEAYGRKSDIWSLACTLVQMINEKKQNKAVQMRKINLVMPIILGKALTSRIEKLSNGIQKQQNKDMGVRKLILD</sequence>
<dbReference type="InterPro" id="IPR011009">
    <property type="entry name" value="Kinase-like_dom_sf"/>
</dbReference>
<protein>
    <submittedName>
        <fullName evidence="2">Protein kinase domain-containing protein</fullName>
    </submittedName>
</protein>
<name>A0A914VPQ9_9BILA</name>
<evidence type="ECO:0000313" key="2">
    <source>
        <dbReference type="WBParaSite" id="PSAMB.scaffold2327size23851.g17300.t1"/>
    </source>
</evidence>
<dbReference type="Gene3D" id="1.10.510.10">
    <property type="entry name" value="Transferase(Phosphotransferase) domain 1"/>
    <property type="match status" value="1"/>
</dbReference>
<dbReference type="Proteomes" id="UP000887566">
    <property type="component" value="Unplaced"/>
</dbReference>
<keyword evidence="1" id="KW-1185">Reference proteome</keyword>